<dbReference type="Gene3D" id="2.60.40.1080">
    <property type="match status" value="1"/>
</dbReference>
<dbReference type="Gene3D" id="3.20.20.80">
    <property type="entry name" value="Glycosidases"/>
    <property type="match status" value="1"/>
</dbReference>
<comment type="caution">
    <text evidence="6">The sequence shown here is derived from an EMBL/GenBank/DDBJ whole genome shotgun (WGS) entry which is preliminary data.</text>
</comment>
<dbReference type="SUPFAM" id="SSF49373">
    <property type="entry name" value="Invasin/intimin cell-adhesion fragments"/>
    <property type="match status" value="1"/>
</dbReference>
<feature type="signal peptide" evidence="4">
    <location>
        <begin position="1"/>
        <end position="31"/>
    </location>
</feature>
<dbReference type="PANTHER" id="PTHR46708">
    <property type="entry name" value="TENASCIN"/>
    <property type="match status" value="1"/>
</dbReference>
<dbReference type="PANTHER" id="PTHR46708:SF11">
    <property type="entry name" value="RECEPTOR-TYPE TYROSINE-PROTEIN PHOSPHATASE ETA-LIKE"/>
    <property type="match status" value="1"/>
</dbReference>
<dbReference type="SMART" id="SM00060">
    <property type="entry name" value="FN3"/>
    <property type="match status" value="9"/>
</dbReference>
<dbReference type="Pfam" id="PF01183">
    <property type="entry name" value="Glyco_hydro_25"/>
    <property type="match status" value="1"/>
</dbReference>
<dbReference type="PROSITE" id="PS50853">
    <property type="entry name" value="FN3"/>
    <property type="match status" value="3"/>
</dbReference>
<dbReference type="EMBL" id="QSFP01000035">
    <property type="protein sequence ID" value="RHA63015.1"/>
    <property type="molecule type" value="Genomic_DNA"/>
</dbReference>
<dbReference type="Pfam" id="PF00041">
    <property type="entry name" value="fn3"/>
    <property type="match status" value="2"/>
</dbReference>
<dbReference type="GO" id="GO:0003796">
    <property type="term" value="F:lysozyme activity"/>
    <property type="evidence" value="ECO:0007669"/>
    <property type="project" value="InterPro"/>
</dbReference>
<accession>A0A3R6DCJ2</accession>
<dbReference type="InterPro" id="IPR036116">
    <property type="entry name" value="FN3_sf"/>
</dbReference>
<reference evidence="6 7" key="1">
    <citation type="submission" date="2018-08" db="EMBL/GenBank/DDBJ databases">
        <title>A genome reference for cultivated species of the human gut microbiota.</title>
        <authorList>
            <person name="Zou Y."/>
            <person name="Xue W."/>
            <person name="Luo G."/>
        </authorList>
    </citation>
    <scope>NUCLEOTIDE SEQUENCE [LARGE SCALE GENOMIC DNA]</scope>
    <source>
        <strain evidence="6 7">AM43-11</strain>
    </source>
</reference>
<feature type="domain" description="Fibronectin type-III" evidence="5">
    <location>
        <begin position="834"/>
        <end position="935"/>
    </location>
</feature>
<dbReference type="Pfam" id="PF02368">
    <property type="entry name" value="Big_2"/>
    <property type="match status" value="1"/>
</dbReference>
<dbReference type="InterPro" id="IPR013783">
    <property type="entry name" value="Ig-like_fold"/>
</dbReference>
<evidence type="ECO:0000256" key="1">
    <source>
        <dbReference type="ARBA" id="ARBA00010646"/>
    </source>
</evidence>
<dbReference type="InterPro" id="IPR008964">
    <property type="entry name" value="Invasin/intimin_cell_adhesion"/>
</dbReference>
<feature type="compositionally biased region" description="Basic and acidic residues" evidence="3">
    <location>
        <begin position="140"/>
        <end position="152"/>
    </location>
</feature>
<keyword evidence="4" id="KW-0732">Signal</keyword>
<feature type="compositionally biased region" description="Basic and acidic residues" evidence="3">
    <location>
        <begin position="55"/>
        <end position="77"/>
    </location>
</feature>
<dbReference type="InterPro" id="IPR050991">
    <property type="entry name" value="ECM_Regulatory_Proteins"/>
</dbReference>
<dbReference type="Gene3D" id="2.60.40.10">
    <property type="entry name" value="Immunoglobulins"/>
    <property type="match status" value="9"/>
</dbReference>
<dbReference type="SUPFAM" id="SSF49265">
    <property type="entry name" value="Fibronectin type III"/>
    <property type="match status" value="5"/>
</dbReference>
<evidence type="ECO:0000313" key="7">
    <source>
        <dbReference type="Proteomes" id="UP000284465"/>
    </source>
</evidence>
<dbReference type="PROSITE" id="PS51904">
    <property type="entry name" value="GLYCOSYL_HYDROL_F25_2"/>
    <property type="match status" value="1"/>
</dbReference>
<dbReference type="CDD" id="cd00063">
    <property type="entry name" value="FN3"/>
    <property type="match status" value="7"/>
</dbReference>
<evidence type="ECO:0000259" key="5">
    <source>
        <dbReference type="PROSITE" id="PS50853"/>
    </source>
</evidence>
<feature type="compositionally biased region" description="Low complexity" evidence="3">
    <location>
        <begin position="129"/>
        <end position="138"/>
    </location>
</feature>
<dbReference type="GO" id="GO:0009253">
    <property type="term" value="P:peptidoglycan catabolic process"/>
    <property type="evidence" value="ECO:0007669"/>
    <property type="project" value="InterPro"/>
</dbReference>
<evidence type="ECO:0000313" key="6">
    <source>
        <dbReference type="EMBL" id="RHA63015.1"/>
    </source>
</evidence>
<organism evidence="6 7">
    <name type="scientific">Roseburia intestinalis</name>
    <dbReference type="NCBI Taxonomy" id="166486"/>
    <lineage>
        <taxon>Bacteria</taxon>
        <taxon>Bacillati</taxon>
        <taxon>Bacillota</taxon>
        <taxon>Clostridia</taxon>
        <taxon>Lachnospirales</taxon>
        <taxon>Lachnospiraceae</taxon>
        <taxon>Roseburia</taxon>
    </lineage>
</organism>
<dbReference type="InterPro" id="IPR003343">
    <property type="entry name" value="Big_2"/>
</dbReference>
<dbReference type="SUPFAM" id="SSF51445">
    <property type="entry name" value="(Trans)glycosidases"/>
    <property type="match status" value="1"/>
</dbReference>
<dbReference type="InterPro" id="IPR003961">
    <property type="entry name" value="FN3_dom"/>
</dbReference>
<dbReference type="RefSeq" id="WP_118592398.1">
    <property type="nucleotide sequence ID" value="NZ_JBBNID010000001.1"/>
</dbReference>
<proteinExistence type="inferred from homology"/>
<comment type="similarity">
    <text evidence="1">Belongs to the glycosyl hydrolase 25 family.</text>
</comment>
<feature type="compositionally biased region" description="Low complexity" evidence="3">
    <location>
        <begin position="95"/>
        <end position="120"/>
    </location>
</feature>
<sequence length="1396" mass="151756">MIKKRLEWLKRGLCITLAGAMIICSDTMAFAADAANGQVVEQTGETEVLTDEQSDQTKEDAKNEKASEVTDKTKVTEQAETETTGTTEKDKTTEVTETTENTETTEVTETTENTEATEVTESTEKTETTENTEATEVTESTEKTEETEKPEGTETTEETETKATDVSKVILITDSEYQVVSIDQSIPLPDYVFYPNSDTDKTAVEWTVDDLNVAEVATTTDANGKVSGTVKAKAAGVAVVKLQVVGKTEVNAAFRLIVRPTNEPKNCKADATYNSVSLSWSPVADANGYTITRKVEGSDTEQTIAHVDGTDTVSYKDTAAQTGISYIYHVYAYTKYTNNGQTDYANTDAYASVKATPQLGKAAMTSVTAEGYSSLTLKWEKVDGATGYIVYRSTDKSKVDTQLTDITNGAVSYVDAALTAGTTYYYKVQPYRVVNGKKVFGDASGILSGKPLPSATRLNAESAGYKEVKLAWSAVDGVTGYEVYRKTSSSSYKKIATVTNGKTSYSDTKVTAGTAYTYKVRAYKTVNGSQVYGDYSNEASATPALEAPQITVRNASYNSVTITWNQISGAHGYKVYRSTKKDSGYRAVKTVNDKTTITCTDKKLSVGTKYYYKVCAFRTVGDKNVAGNYSDVQSIKAAPEAVTLKSEAAGATAIKLTWNKVNMPSTGGGYAVYQVVNGADQLVKRCSTKSTSYTVTGLTPGQKYTFKIVSFAKDKNGKRAYGGTSNELTATPKLLPVTIDTIKSGKYNSVVLSWNVTSAGDEDGYIVYRAASKKGSYKQIGTVKRKSGAMTGSYTDKNVKIGKKYYYKVVTYKNISGGKMLRSAYSGVKGITAAPSITTVKVKSAGNESLKVTWKKVKASKNRYVKGYAIYRSTSENGKYRKIKTINKGTTTSYVDKGLVTGNTYYYKVRTFCTSGGKKIYSDYSDPASMQVLPGKPSIQVVAANYNTITVSWKKVEGCDGYRVYRATEKDGKYKPVKTCSSVNTLSYKNSKLKTGKTYYYKVRAYVNKNGKKLYGDYSAVKQATPVLSKPTGLYAASIAENQIKLTWNAVDGAETYTVLRSNSENGKYKIATELCTTNSFIDYTAVTGKTYYYKIYAVRGEYVSATTDCVSVISSALEVSTTSVLIKTGTSVKVTATAKPYGVVYWSSANSMIAVVSSDGTIYGLKAGTTTVKASANGITKEITVTVKDKLETENKIIDISSDNGTVDFNAIKAAGYECVMLRISKGTTADAKFQTNYKNAKAAGLKVGVYCYSLAQNAAQAKAEGDKVLNILNAQKLDYPVVYVLDDISLLYNNVTATQRIDFINAFRTEIIDGGKQYKFALGLNQKLLQQYPGKYVDTSKLTGTDLWIINYRAESLGSGYQGKGNVVMWRYTNQGTVNGVNGKVNISIRYKTY</sequence>
<name>A0A3R6DCJ2_9FIRM</name>
<dbReference type="InterPro" id="IPR002053">
    <property type="entry name" value="Glyco_hydro_25"/>
</dbReference>
<dbReference type="GO" id="GO:0016998">
    <property type="term" value="P:cell wall macromolecule catabolic process"/>
    <property type="evidence" value="ECO:0007669"/>
    <property type="project" value="InterPro"/>
</dbReference>
<feature type="chain" id="PRO_5018603486" description="Fibronectin type-III domain-containing protein" evidence="4">
    <location>
        <begin position="32"/>
        <end position="1396"/>
    </location>
</feature>
<dbReference type="Proteomes" id="UP000284465">
    <property type="component" value="Unassembled WGS sequence"/>
</dbReference>
<feature type="region of interest" description="Disordered" evidence="3">
    <location>
        <begin position="43"/>
        <end position="162"/>
    </location>
</feature>
<evidence type="ECO:0000256" key="2">
    <source>
        <dbReference type="ARBA" id="ARBA00022737"/>
    </source>
</evidence>
<dbReference type="InterPro" id="IPR017853">
    <property type="entry name" value="GH"/>
</dbReference>
<feature type="domain" description="Fibronectin type-III" evidence="5">
    <location>
        <begin position="936"/>
        <end position="1032"/>
    </location>
</feature>
<gene>
    <name evidence="6" type="ORF">DW927_18490</name>
</gene>
<evidence type="ECO:0000256" key="4">
    <source>
        <dbReference type="SAM" id="SignalP"/>
    </source>
</evidence>
<protein>
    <recommendedName>
        <fullName evidence="5">Fibronectin type-III domain-containing protein</fullName>
    </recommendedName>
</protein>
<evidence type="ECO:0000256" key="3">
    <source>
        <dbReference type="SAM" id="MobiDB-lite"/>
    </source>
</evidence>
<keyword evidence="2" id="KW-0677">Repeat</keyword>
<feature type="domain" description="Fibronectin type-III" evidence="5">
    <location>
        <begin position="544"/>
        <end position="640"/>
    </location>
</feature>